<protein>
    <submittedName>
        <fullName evidence="2">tRNA epoxyqueuosine(34) reductase QueG</fullName>
    </submittedName>
</protein>
<accession>A0A921H4Q9</accession>
<dbReference type="InterPro" id="IPR004453">
    <property type="entry name" value="QueG"/>
</dbReference>
<dbReference type="GO" id="GO:0051539">
    <property type="term" value="F:4 iron, 4 sulfur cluster binding"/>
    <property type="evidence" value="ECO:0007669"/>
    <property type="project" value="UniProtKB-KW"/>
</dbReference>
<dbReference type="PANTHER" id="PTHR30002">
    <property type="entry name" value="EPOXYQUEUOSINE REDUCTASE"/>
    <property type="match status" value="1"/>
</dbReference>
<keyword evidence="1" id="KW-0479">Metal-binding</keyword>
<dbReference type="AlphaFoldDB" id="A0A921H4Q9"/>
<keyword evidence="1" id="KW-0408">Iron</keyword>
<gene>
    <name evidence="2" type="ORF">K8V05_10885</name>
</gene>
<dbReference type="GO" id="GO:0008616">
    <property type="term" value="P:tRNA queuosine(34) biosynthetic process"/>
    <property type="evidence" value="ECO:0007669"/>
    <property type="project" value="InterPro"/>
</dbReference>
<comment type="caution">
    <text evidence="2">The sequence shown here is derived from an EMBL/GenBank/DDBJ whole genome shotgun (WGS) entry which is preliminary data.</text>
</comment>
<evidence type="ECO:0000313" key="2">
    <source>
        <dbReference type="EMBL" id="HJF71249.1"/>
    </source>
</evidence>
<keyword evidence="1" id="KW-0411">Iron-sulfur</keyword>
<sequence length="66" mass="7434">MEVLSEIAKACGFDACGVVPVDVLSRERERLERWIRQGFHAGMNYMANNIEKRENPALLVEGARSV</sequence>
<dbReference type="EMBL" id="DYVS01000192">
    <property type="protein sequence ID" value="HJF71249.1"/>
    <property type="molecule type" value="Genomic_DNA"/>
</dbReference>
<evidence type="ECO:0000256" key="1">
    <source>
        <dbReference type="ARBA" id="ARBA00022485"/>
    </source>
</evidence>
<dbReference type="GO" id="GO:0052693">
    <property type="term" value="F:epoxyqueuosine reductase activity"/>
    <property type="evidence" value="ECO:0007669"/>
    <property type="project" value="TreeGrafter"/>
</dbReference>
<feature type="non-terminal residue" evidence="2">
    <location>
        <position position="66"/>
    </location>
</feature>
<proteinExistence type="predicted"/>
<evidence type="ECO:0000313" key="3">
    <source>
        <dbReference type="Proteomes" id="UP000742098"/>
    </source>
</evidence>
<dbReference type="Proteomes" id="UP000742098">
    <property type="component" value="Unassembled WGS sequence"/>
</dbReference>
<reference evidence="2" key="1">
    <citation type="journal article" date="2021" name="PeerJ">
        <title>Extensive microbial diversity within the chicken gut microbiome revealed by metagenomics and culture.</title>
        <authorList>
            <person name="Gilroy R."/>
            <person name="Ravi A."/>
            <person name="Getino M."/>
            <person name="Pursley I."/>
            <person name="Horton D.L."/>
            <person name="Alikhan N.F."/>
            <person name="Baker D."/>
            <person name="Gharbi K."/>
            <person name="Hall N."/>
            <person name="Watson M."/>
            <person name="Adriaenssens E.M."/>
            <person name="Foster-Nyarko E."/>
            <person name="Jarju S."/>
            <person name="Secka A."/>
            <person name="Antonio M."/>
            <person name="Oren A."/>
            <person name="Chaudhuri R.R."/>
            <person name="La Ragione R."/>
            <person name="Hildebrand F."/>
            <person name="Pallen M.J."/>
        </authorList>
    </citation>
    <scope>NUCLEOTIDE SEQUENCE</scope>
    <source>
        <strain evidence="2">6966</strain>
    </source>
</reference>
<organism evidence="2 3">
    <name type="scientific">Butyricimonas virosa</name>
    <dbReference type="NCBI Taxonomy" id="544645"/>
    <lineage>
        <taxon>Bacteria</taxon>
        <taxon>Pseudomonadati</taxon>
        <taxon>Bacteroidota</taxon>
        <taxon>Bacteroidia</taxon>
        <taxon>Bacteroidales</taxon>
        <taxon>Odoribacteraceae</taxon>
        <taxon>Butyricimonas</taxon>
    </lineage>
</organism>
<dbReference type="PANTHER" id="PTHR30002:SF4">
    <property type="entry name" value="EPOXYQUEUOSINE REDUCTASE"/>
    <property type="match status" value="1"/>
</dbReference>
<keyword evidence="1" id="KW-0004">4Fe-4S</keyword>
<name>A0A921H4Q9_9BACT</name>
<reference evidence="2" key="2">
    <citation type="submission" date="2021-09" db="EMBL/GenBank/DDBJ databases">
        <authorList>
            <person name="Gilroy R."/>
        </authorList>
    </citation>
    <scope>NUCLEOTIDE SEQUENCE</scope>
    <source>
        <strain evidence="2">6966</strain>
    </source>
</reference>